<accession>A0AAW0Z4A8</accession>
<feature type="region of interest" description="Disordered" evidence="1">
    <location>
        <begin position="362"/>
        <end position="394"/>
    </location>
</feature>
<evidence type="ECO:0000313" key="3">
    <source>
        <dbReference type="Proteomes" id="UP001388673"/>
    </source>
</evidence>
<evidence type="ECO:0000313" key="2">
    <source>
        <dbReference type="EMBL" id="KAK8865739.1"/>
    </source>
</evidence>
<sequence length="704" mass="79452">MSTTTQHPPLPLSPPDKSSLETLIRQLKRSPESPSRLTLPPIMGVLDDDCESDTDPTCESTEDREKGREHFGCGLGLSDMSEVDGVGNHKMGMGKLWTLEEEEEEEEEESDEHVDRNRSSIPAPIFVDPDFIDSDSLQPIDPFSPPPPSPRLNQVLSPVIPNSPSLPSPNFDTASFSNADDQENDETVDPQHRFEERCLPERINLTEYDESGEIHTSIPISLELSPQLTVQRTRRRRRTLSDLEQYRKFAMNKAAWKLQHELERAEERKKEMDRLQVMQRRLWISTRRKFQRSSGGMIQIDHSQPMLRAQSFPPCKSKSSSACSSKDDDSSCSNRNTPIDPEDDHSPTTKWAEENQCEHLEYASESDPMSPVSPVLETPTQMSSTRLNNPSTLSYFKRNTGQQISEDRGLGFKVMTDVLQKQRPEGGRPWQGGDREDRYTYLQAFGDLPHTLGLRFVTDNDDTTSRDTFAPGITSRESARHRDQLRRGGVDLGDSITTVEDAMFAGFGFDWTLESLEMTNTKPLLGLGLTTSSSFRSLRAPDPDIWNQYTKGLPCHRYSTESTPDLATSPEDFTSVSILLTPPTPLISTRAGMTNNRPEVASPLIDDLTHVSEWQPRHTSNPTIAKSRKGRRRSSPDLVSAPTFSYPFDDAEEDKIDSTGFNTASLYDHGEHHHLGEEVERTRTRSAPPSPKLTHMTELREEER</sequence>
<proteinExistence type="predicted"/>
<evidence type="ECO:0008006" key="4">
    <source>
        <dbReference type="Google" id="ProtNLM"/>
    </source>
</evidence>
<feature type="compositionally biased region" description="Basic and acidic residues" evidence="1">
    <location>
        <begin position="61"/>
        <end position="71"/>
    </location>
</feature>
<dbReference type="EMBL" id="JBCAWK010000002">
    <property type="protein sequence ID" value="KAK8865739.1"/>
    <property type="molecule type" value="Genomic_DNA"/>
</dbReference>
<feature type="compositionally biased region" description="Low complexity" evidence="1">
    <location>
        <begin position="315"/>
        <end position="324"/>
    </location>
</feature>
<feature type="compositionally biased region" description="Polar residues" evidence="1">
    <location>
        <begin position="151"/>
        <end position="179"/>
    </location>
</feature>
<organism evidence="2 3">
    <name type="scientific">Kwoniella newhampshirensis</name>
    <dbReference type="NCBI Taxonomy" id="1651941"/>
    <lineage>
        <taxon>Eukaryota</taxon>
        <taxon>Fungi</taxon>
        <taxon>Dikarya</taxon>
        <taxon>Basidiomycota</taxon>
        <taxon>Agaricomycotina</taxon>
        <taxon>Tremellomycetes</taxon>
        <taxon>Tremellales</taxon>
        <taxon>Cryptococcaceae</taxon>
        <taxon>Kwoniella</taxon>
    </lineage>
</organism>
<dbReference type="GeneID" id="92178144"/>
<feature type="compositionally biased region" description="Basic and acidic residues" evidence="1">
    <location>
        <begin position="695"/>
        <end position="704"/>
    </location>
</feature>
<dbReference type="Proteomes" id="UP001388673">
    <property type="component" value="Unassembled WGS sequence"/>
</dbReference>
<feature type="region of interest" description="Disordered" evidence="1">
    <location>
        <begin position="26"/>
        <end position="190"/>
    </location>
</feature>
<name>A0AAW0Z4A8_9TREE</name>
<dbReference type="RefSeq" id="XP_066805218.1">
    <property type="nucleotide sequence ID" value="XM_066944017.1"/>
</dbReference>
<feature type="region of interest" description="Disordered" evidence="1">
    <location>
        <begin position="293"/>
        <end position="349"/>
    </location>
</feature>
<gene>
    <name evidence="2" type="ORF">IAR55_000885</name>
</gene>
<feature type="compositionally biased region" description="Basic and acidic residues" evidence="1">
    <location>
        <begin position="668"/>
        <end position="683"/>
    </location>
</feature>
<protein>
    <recommendedName>
        <fullName evidence="4">BZIP domain-containing protein</fullName>
    </recommendedName>
</protein>
<comment type="caution">
    <text evidence="2">The sequence shown here is derived from an EMBL/GenBank/DDBJ whole genome shotgun (WGS) entry which is preliminary data.</text>
</comment>
<feature type="compositionally biased region" description="Acidic residues" evidence="1">
    <location>
        <begin position="99"/>
        <end position="112"/>
    </location>
</feature>
<dbReference type="AlphaFoldDB" id="A0AAW0Z4A8"/>
<feature type="compositionally biased region" description="Polar residues" evidence="1">
    <location>
        <begin position="378"/>
        <end position="394"/>
    </location>
</feature>
<reference evidence="2 3" key="1">
    <citation type="journal article" date="2024" name="bioRxiv">
        <title>Comparative genomics of Cryptococcus and Kwoniella reveals pathogenesis evolution and contrasting karyotype dynamics via intercentromeric recombination or chromosome fusion.</title>
        <authorList>
            <person name="Coelho M.A."/>
            <person name="David-Palma M."/>
            <person name="Shea T."/>
            <person name="Bowers K."/>
            <person name="McGinley-Smith S."/>
            <person name="Mohammad A.W."/>
            <person name="Gnirke A."/>
            <person name="Yurkov A.M."/>
            <person name="Nowrousian M."/>
            <person name="Sun S."/>
            <person name="Cuomo C.A."/>
            <person name="Heitman J."/>
        </authorList>
    </citation>
    <scope>NUCLEOTIDE SEQUENCE [LARGE SCALE GENOMIC DNA]</scope>
    <source>
        <strain evidence="2 3">CBS 13917</strain>
    </source>
</reference>
<evidence type="ECO:0000256" key="1">
    <source>
        <dbReference type="SAM" id="MobiDB-lite"/>
    </source>
</evidence>
<dbReference type="KEGG" id="kne:92178144"/>
<feature type="region of interest" description="Disordered" evidence="1">
    <location>
        <begin position="611"/>
        <end position="704"/>
    </location>
</feature>
<keyword evidence="3" id="KW-1185">Reference proteome</keyword>
<feature type="compositionally biased region" description="Acidic residues" evidence="1">
    <location>
        <begin position="46"/>
        <end position="60"/>
    </location>
</feature>